<reference evidence="1" key="1">
    <citation type="submission" date="2023-07" db="EMBL/GenBank/DDBJ databases">
        <title>Murine gut Bacillus species.</title>
        <authorList>
            <person name="Gutman E."/>
            <person name="Hashuel R."/>
            <person name="Litvak Y."/>
        </authorList>
    </citation>
    <scope>NUCLEOTIDE SEQUENCE</scope>
    <source>
        <strain evidence="1">RU283</strain>
    </source>
</reference>
<evidence type="ECO:0000313" key="1">
    <source>
        <dbReference type="EMBL" id="MDP1419841.1"/>
    </source>
</evidence>
<proteinExistence type="predicted"/>
<comment type="caution">
    <text evidence="1">The sequence shown here is derived from an EMBL/GenBank/DDBJ whole genome shotgun (WGS) entry which is preliminary data.</text>
</comment>
<gene>
    <name evidence="1" type="ORF">Q8G35_15945</name>
</gene>
<dbReference type="AlphaFoldDB" id="A0AA90P1L6"/>
<sequence length="69" mass="8311">MEEVIENEFKKYNQFKMDLLKMSQCLECCDESQKELYQNICLEYSKEPKKIKTSIERTYGIEECNNCKP</sequence>
<name>A0AA90P1L6_9BACI</name>
<dbReference type="Proteomes" id="UP001178277">
    <property type="component" value="Unassembled WGS sequence"/>
</dbReference>
<accession>A0AA90P1L6</accession>
<protein>
    <submittedName>
        <fullName evidence="1">Uncharacterized protein</fullName>
    </submittedName>
</protein>
<dbReference type="RefSeq" id="WP_305161073.1">
    <property type="nucleotide sequence ID" value="NZ_JAUUTP010000016.1"/>
</dbReference>
<dbReference type="EMBL" id="JAUUTP010000016">
    <property type="protein sequence ID" value="MDP1419841.1"/>
    <property type="molecule type" value="Genomic_DNA"/>
</dbReference>
<organism evidence="1 2">
    <name type="scientific">Peribacillus simplex</name>
    <dbReference type="NCBI Taxonomy" id="1478"/>
    <lineage>
        <taxon>Bacteria</taxon>
        <taxon>Bacillati</taxon>
        <taxon>Bacillota</taxon>
        <taxon>Bacilli</taxon>
        <taxon>Bacillales</taxon>
        <taxon>Bacillaceae</taxon>
        <taxon>Peribacillus</taxon>
    </lineage>
</organism>
<evidence type="ECO:0000313" key="2">
    <source>
        <dbReference type="Proteomes" id="UP001178277"/>
    </source>
</evidence>